<sequence>MRKTILITDFHPFVSRNILGTRFFEMLQRQPNVRLVIICPEKKKDFLEKEYGVENVLVYGVPGRIRRIDAFFKDMALAAVHTRSLRIMKKMRIGFERAWLVNFLALFARPIRSAIPFLYRIVMPRRAYGNVFEKYQPTLVFSTDVFGSADSRITHEAKCRGIKTVGMVRSWDNLTTKGGFRVIPDVLVVNNEIIKKEAEAIHGICSDIIRIIGIPHYDRYNCAERNSLKEKFSALGKKIILYSPLGDRIIKVGEGEVGKGFDDGMIRLLAGSIPDSHILFVRLPPTDTVFLSEKELPQNVQIERPGTQFGRDGKAIKVTELSRADDARLIETICASDLVLTVFSSIAVDALALGKPVILLGFDTQSVSYWKSVARLHELDHLRPLIEGGIATAYDTNALRKAVESFLRHPKLDAEKRKRVADMQMYTSDRQSSERLLEVVLGALKS</sequence>
<organism evidence="1 2">
    <name type="scientific">Candidatus Taylorbacteria bacterium RIFCSPLOWO2_01_FULL_48_100</name>
    <dbReference type="NCBI Taxonomy" id="1802322"/>
    <lineage>
        <taxon>Bacteria</taxon>
        <taxon>Candidatus Tayloriibacteriota</taxon>
    </lineage>
</organism>
<dbReference type="EMBL" id="MHSA01000025">
    <property type="protein sequence ID" value="OHA33756.1"/>
    <property type="molecule type" value="Genomic_DNA"/>
</dbReference>
<dbReference type="Pfam" id="PF04464">
    <property type="entry name" value="Glyphos_transf"/>
    <property type="match status" value="1"/>
</dbReference>
<reference evidence="1 2" key="1">
    <citation type="journal article" date="2016" name="Nat. Commun.">
        <title>Thousands of microbial genomes shed light on interconnected biogeochemical processes in an aquifer system.</title>
        <authorList>
            <person name="Anantharaman K."/>
            <person name="Brown C.T."/>
            <person name="Hug L.A."/>
            <person name="Sharon I."/>
            <person name="Castelle C.J."/>
            <person name="Probst A.J."/>
            <person name="Thomas B.C."/>
            <person name="Singh A."/>
            <person name="Wilkins M.J."/>
            <person name="Karaoz U."/>
            <person name="Brodie E.L."/>
            <person name="Williams K.H."/>
            <person name="Hubbard S.S."/>
            <person name="Banfield J.F."/>
        </authorList>
    </citation>
    <scope>NUCLEOTIDE SEQUENCE [LARGE SCALE GENOMIC DNA]</scope>
</reference>
<accession>A0A1G2NCG7</accession>
<evidence type="ECO:0000313" key="1">
    <source>
        <dbReference type="EMBL" id="OHA33756.1"/>
    </source>
</evidence>
<dbReference type="Gene3D" id="3.40.50.12580">
    <property type="match status" value="1"/>
</dbReference>
<dbReference type="InterPro" id="IPR043148">
    <property type="entry name" value="TagF_C"/>
</dbReference>
<dbReference type="GO" id="GO:0047355">
    <property type="term" value="F:CDP-glycerol glycerophosphotransferase activity"/>
    <property type="evidence" value="ECO:0007669"/>
    <property type="project" value="InterPro"/>
</dbReference>
<proteinExistence type="predicted"/>
<name>A0A1G2NCG7_9BACT</name>
<dbReference type="GO" id="GO:0016020">
    <property type="term" value="C:membrane"/>
    <property type="evidence" value="ECO:0007669"/>
    <property type="project" value="InterPro"/>
</dbReference>
<comment type="caution">
    <text evidence="1">The sequence shown here is derived from an EMBL/GenBank/DDBJ whole genome shotgun (WGS) entry which is preliminary data.</text>
</comment>
<protein>
    <recommendedName>
        <fullName evidence="3">Lipid-A-disaccharide synthase</fullName>
    </recommendedName>
</protein>
<dbReference type="Proteomes" id="UP000177797">
    <property type="component" value="Unassembled WGS sequence"/>
</dbReference>
<dbReference type="InterPro" id="IPR007554">
    <property type="entry name" value="Glycerophosphate_synth"/>
</dbReference>
<gene>
    <name evidence="1" type="ORF">A2938_00410</name>
</gene>
<evidence type="ECO:0000313" key="2">
    <source>
        <dbReference type="Proteomes" id="UP000177797"/>
    </source>
</evidence>
<evidence type="ECO:0008006" key="3">
    <source>
        <dbReference type="Google" id="ProtNLM"/>
    </source>
</evidence>
<dbReference type="SUPFAM" id="SSF53756">
    <property type="entry name" value="UDP-Glycosyltransferase/glycogen phosphorylase"/>
    <property type="match status" value="1"/>
</dbReference>
<dbReference type="AlphaFoldDB" id="A0A1G2NCG7"/>